<dbReference type="AlphaFoldDB" id="A0AAE0MCJ4"/>
<reference evidence="1" key="1">
    <citation type="journal article" date="2023" name="Mol. Phylogenet. Evol.">
        <title>Genome-scale phylogeny and comparative genomics of the fungal order Sordariales.</title>
        <authorList>
            <person name="Hensen N."/>
            <person name="Bonometti L."/>
            <person name="Westerberg I."/>
            <person name="Brannstrom I.O."/>
            <person name="Guillou S."/>
            <person name="Cros-Aarteil S."/>
            <person name="Calhoun S."/>
            <person name="Haridas S."/>
            <person name="Kuo A."/>
            <person name="Mondo S."/>
            <person name="Pangilinan J."/>
            <person name="Riley R."/>
            <person name="LaButti K."/>
            <person name="Andreopoulos B."/>
            <person name="Lipzen A."/>
            <person name="Chen C."/>
            <person name="Yan M."/>
            <person name="Daum C."/>
            <person name="Ng V."/>
            <person name="Clum A."/>
            <person name="Steindorff A."/>
            <person name="Ohm R.A."/>
            <person name="Martin F."/>
            <person name="Silar P."/>
            <person name="Natvig D.O."/>
            <person name="Lalanne C."/>
            <person name="Gautier V."/>
            <person name="Ament-Velasquez S.L."/>
            <person name="Kruys A."/>
            <person name="Hutchinson M.I."/>
            <person name="Powell A.J."/>
            <person name="Barry K."/>
            <person name="Miller A.N."/>
            <person name="Grigoriev I.V."/>
            <person name="Debuchy R."/>
            <person name="Gladieux P."/>
            <person name="Hiltunen Thoren M."/>
            <person name="Johannesson H."/>
        </authorList>
    </citation>
    <scope>NUCLEOTIDE SEQUENCE</scope>
    <source>
        <strain evidence="1">CBS 118394</strain>
    </source>
</reference>
<organism evidence="1 2">
    <name type="scientific">Apodospora peruviana</name>
    <dbReference type="NCBI Taxonomy" id="516989"/>
    <lineage>
        <taxon>Eukaryota</taxon>
        <taxon>Fungi</taxon>
        <taxon>Dikarya</taxon>
        <taxon>Ascomycota</taxon>
        <taxon>Pezizomycotina</taxon>
        <taxon>Sordariomycetes</taxon>
        <taxon>Sordariomycetidae</taxon>
        <taxon>Sordariales</taxon>
        <taxon>Lasiosphaeriaceae</taxon>
        <taxon>Apodospora</taxon>
    </lineage>
</organism>
<comment type="caution">
    <text evidence="1">The sequence shown here is derived from an EMBL/GenBank/DDBJ whole genome shotgun (WGS) entry which is preliminary data.</text>
</comment>
<evidence type="ECO:0000313" key="2">
    <source>
        <dbReference type="Proteomes" id="UP001283341"/>
    </source>
</evidence>
<dbReference type="EMBL" id="JAUEDM010000002">
    <property type="protein sequence ID" value="KAK3326044.1"/>
    <property type="molecule type" value="Genomic_DNA"/>
</dbReference>
<reference evidence="1" key="2">
    <citation type="submission" date="2023-06" db="EMBL/GenBank/DDBJ databases">
        <authorList>
            <consortium name="Lawrence Berkeley National Laboratory"/>
            <person name="Haridas S."/>
            <person name="Hensen N."/>
            <person name="Bonometti L."/>
            <person name="Westerberg I."/>
            <person name="Brannstrom I.O."/>
            <person name="Guillou S."/>
            <person name="Cros-Aarteil S."/>
            <person name="Calhoun S."/>
            <person name="Kuo A."/>
            <person name="Mondo S."/>
            <person name="Pangilinan J."/>
            <person name="Riley R."/>
            <person name="Labutti K."/>
            <person name="Andreopoulos B."/>
            <person name="Lipzen A."/>
            <person name="Chen C."/>
            <person name="Yanf M."/>
            <person name="Daum C."/>
            <person name="Ng V."/>
            <person name="Clum A."/>
            <person name="Steindorff A."/>
            <person name="Ohm R."/>
            <person name="Martin F."/>
            <person name="Silar P."/>
            <person name="Natvig D."/>
            <person name="Lalanne C."/>
            <person name="Gautier V."/>
            <person name="Ament-Velasquez S.L."/>
            <person name="Kruys A."/>
            <person name="Hutchinson M.I."/>
            <person name="Powell A.J."/>
            <person name="Barry K."/>
            <person name="Miller A.N."/>
            <person name="Grigoriev I.V."/>
            <person name="Debuchy R."/>
            <person name="Gladieux P."/>
            <person name="Thoren M.H."/>
            <person name="Johannesson H."/>
        </authorList>
    </citation>
    <scope>NUCLEOTIDE SEQUENCE</scope>
    <source>
        <strain evidence="1">CBS 118394</strain>
    </source>
</reference>
<gene>
    <name evidence="1" type="ORF">B0H66DRAFT_588712</name>
</gene>
<evidence type="ECO:0000313" key="1">
    <source>
        <dbReference type="EMBL" id="KAK3326044.1"/>
    </source>
</evidence>
<accession>A0AAE0MCJ4</accession>
<sequence length="398" mass="43479">MARELASLLSDSSLTHPVFLRLSTMPMIIRGPSLVLPPPQWRRRTTWADAGDDVARSHMDLQHPMALVMNNSNKVSLATDTFHLHLLVLVKVSRIVSTSRYFSRHQVHPILQPISENVQPCMEIAIAEPLLVEDLAFDVESPGEKLENVVSISCLMACEAESPAPMPIEQARAAFMESLSPYCLDAENRMRREMDHKHHGESPSSSGFVYVQLTCTEVQVSRCRHRHIMQNGALKSGARRGDSSLVGSPLFAAGPAPSHVLQATFAQGQHGSIKSTPNPANNNQKYNDIYQIGLDLGQTLFLRPDASISRLTVGAVFNSNVPAGVPLYLHDADISSLNIDDLDEMIAIESSDAEASDSGTSGGNSRGSKITDEAIRFSIRDCASVTHFNNFSACRPSI</sequence>
<proteinExistence type="predicted"/>
<keyword evidence="2" id="KW-1185">Reference proteome</keyword>
<protein>
    <submittedName>
        <fullName evidence="1">Uncharacterized protein</fullName>
    </submittedName>
</protein>
<dbReference type="Proteomes" id="UP001283341">
    <property type="component" value="Unassembled WGS sequence"/>
</dbReference>
<name>A0AAE0MCJ4_9PEZI</name>